<dbReference type="EMBL" id="BMDA01000001">
    <property type="protein sequence ID" value="GGH33200.1"/>
    <property type="molecule type" value="Genomic_DNA"/>
</dbReference>
<dbReference type="GeneID" id="80104065"/>
<evidence type="ECO:0000313" key="3">
    <source>
        <dbReference type="Proteomes" id="UP000013200"/>
    </source>
</evidence>
<dbReference type="PATRIC" id="fig|1217698.3.peg.1758"/>
<evidence type="ECO:0000313" key="2">
    <source>
        <dbReference type="EMBL" id="GGH33200.1"/>
    </source>
</evidence>
<dbReference type="Proteomes" id="UP000013200">
    <property type="component" value="Unassembled WGS sequence"/>
</dbReference>
<dbReference type="STRING" id="1217698.F888_01811"/>
<evidence type="ECO:0000313" key="4">
    <source>
        <dbReference type="Proteomes" id="UP000652691"/>
    </source>
</evidence>
<reference evidence="2" key="3">
    <citation type="submission" date="2024-03" db="EMBL/GenBank/DDBJ databases">
        <authorList>
            <person name="Sun Q."/>
            <person name="Sedlacek I."/>
        </authorList>
    </citation>
    <scope>NUCLEOTIDE SEQUENCE</scope>
    <source>
        <strain evidence="2">CCM 8635</strain>
    </source>
</reference>
<gene>
    <name evidence="1" type="ORF">F888_01811</name>
    <name evidence="2" type="ORF">GCM10007354_14970</name>
</gene>
<dbReference type="EMBL" id="APSA01000005">
    <property type="protein sequence ID" value="ENX38940.1"/>
    <property type="molecule type" value="Genomic_DNA"/>
</dbReference>
<dbReference type="Proteomes" id="UP000652691">
    <property type="component" value="Unassembled WGS sequence"/>
</dbReference>
<accession>N9RJV0</accession>
<sequence>MEIEFFELLDSAVNQASLLLQLIQATDTSFSADSVEAEVLTARYFLKLLEHYQNGQISPFDLCRIFNNIEIGFMGAARNLPVNIAYYPTWLGNLYNACDWCDETWTLEDNPHLLIEVEKQIQNIKDWLSNPIFR</sequence>
<evidence type="ECO:0000313" key="1">
    <source>
        <dbReference type="EMBL" id="ENX38940.1"/>
    </source>
</evidence>
<reference evidence="2 4" key="2">
    <citation type="journal article" date="2014" name="Int. J. Syst. Evol. Microbiol.">
        <title>Complete genome sequence of Corynebacterium casei LMG S-19264T (=DSM 44701T), isolated from a smear-ripened cheese.</title>
        <authorList>
            <consortium name="US DOE Joint Genome Institute (JGI-PGF)"/>
            <person name="Walter F."/>
            <person name="Albersmeier A."/>
            <person name="Kalinowski J."/>
            <person name="Ruckert C."/>
        </authorList>
    </citation>
    <scope>NUCLEOTIDE SEQUENCE [LARGE SCALE GENOMIC DNA]</scope>
    <source>
        <strain evidence="2 4">CCM 8635</strain>
    </source>
</reference>
<keyword evidence="3" id="KW-1185">Reference proteome</keyword>
<name>N9RJV0_9GAMM</name>
<dbReference type="RefSeq" id="WP_005284945.1">
    <property type="nucleotide sequence ID" value="NZ_BMDA01000001.1"/>
</dbReference>
<organism evidence="1 3">
    <name type="scientific">Acinetobacter courvalinii</name>
    <dbReference type="NCBI Taxonomy" id="280147"/>
    <lineage>
        <taxon>Bacteria</taxon>
        <taxon>Pseudomonadati</taxon>
        <taxon>Pseudomonadota</taxon>
        <taxon>Gammaproteobacteria</taxon>
        <taxon>Moraxellales</taxon>
        <taxon>Moraxellaceae</taxon>
        <taxon>Acinetobacter</taxon>
    </lineage>
</organism>
<evidence type="ECO:0008006" key="5">
    <source>
        <dbReference type="Google" id="ProtNLM"/>
    </source>
</evidence>
<protein>
    <recommendedName>
        <fullName evidence="5">HEPN domain-containing protein</fullName>
    </recommendedName>
</protein>
<reference evidence="1 3" key="1">
    <citation type="submission" date="2013-02" db="EMBL/GenBank/DDBJ databases">
        <title>The Genome Sequence of Acinetobacter sp. NIPH 3623.</title>
        <authorList>
            <consortium name="The Broad Institute Genome Sequencing Platform"/>
            <consortium name="The Broad Institute Genome Sequencing Center for Infectious Disease"/>
            <person name="Cerqueira G."/>
            <person name="Feldgarden M."/>
            <person name="Courvalin P."/>
            <person name="Perichon B."/>
            <person name="Grillot-Courvalin C."/>
            <person name="Clermont D."/>
            <person name="Rocha E."/>
            <person name="Yoon E.-J."/>
            <person name="Nemec A."/>
            <person name="Walker B."/>
            <person name="Young S.K."/>
            <person name="Zeng Q."/>
            <person name="Gargeya S."/>
            <person name="Fitzgerald M."/>
            <person name="Haas B."/>
            <person name="Abouelleil A."/>
            <person name="Alvarado L."/>
            <person name="Arachchi H.M."/>
            <person name="Berlin A.M."/>
            <person name="Chapman S.B."/>
            <person name="Dewar J."/>
            <person name="Goldberg J."/>
            <person name="Griggs A."/>
            <person name="Gujja S."/>
            <person name="Hansen M."/>
            <person name="Howarth C."/>
            <person name="Imamovic A."/>
            <person name="Larimer J."/>
            <person name="McCowan C."/>
            <person name="Murphy C."/>
            <person name="Neiman D."/>
            <person name="Pearson M."/>
            <person name="Priest M."/>
            <person name="Roberts A."/>
            <person name="Saif S."/>
            <person name="Shea T."/>
            <person name="Sisk P."/>
            <person name="Sykes S."/>
            <person name="Wortman J."/>
            <person name="Nusbaum C."/>
            <person name="Birren B."/>
        </authorList>
    </citation>
    <scope>NUCLEOTIDE SEQUENCE [LARGE SCALE GENOMIC DNA]</scope>
    <source>
        <strain evidence="1 3">NIPH 3623</strain>
    </source>
</reference>
<dbReference type="AlphaFoldDB" id="N9RJV0"/>
<dbReference type="HOGENOM" id="CLU_1591045_0_0_6"/>
<comment type="caution">
    <text evidence="1">The sequence shown here is derived from an EMBL/GenBank/DDBJ whole genome shotgun (WGS) entry which is preliminary data.</text>
</comment>
<proteinExistence type="predicted"/>